<keyword evidence="3" id="KW-0479">Metal-binding</keyword>
<evidence type="ECO:0000256" key="4">
    <source>
        <dbReference type="ARBA" id="ARBA00022833"/>
    </source>
</evidence>
<dbReference type="Proteomes" id="UP000799441">
    <property type="component" value="Unassembled WGS sequence"/>
</dbReference>
<keyword evidence="7" id="KW-0223">Dioxygenase</keyword>
<keyword evidence="5" id="KW-0560">Oxidoreductase</keyword>
<organism evidence="7 8">
    <name type="scientific">Polychaeton citri CBS 116435</name>
    <dbReference type="NCBI Taxonomy" id="1314669"/>
    <lineage>
        <taxon>Eukaryota</taxon>
        <taxon>Fungi</taxon>
        <taxon>Dikarya</taxon>
        <taxon>Ascomycota</taxon>
        <taxon>Pezizomycotina</taxon>
        <taxon>Dothideomycetes</taxon>
        <taxon>Dothideomycetidae</taxon>
        <taxon>Capnodiales</taxon>
        <taxon>Capnodiaceae</taxon>
        <taxon>Polychaeton</taxon>
    </lineage>
</organism>
<proteinExistence type="inferred from homology"/>
<protein>
    <submittedName>
        <fullName evidence="7">Aromatic ring-opening dioxygenase LigB subunit</fullName>
    </submittedName>
</protein>
<evidence type="ECO:0000313" key="8">
    <source>
        <dbReference type="Proteomes" id="UP000799441"/>
    </source>
</evidence>
<evidence type="ECO:0000256" key="1">
    <source>
        <dbReference type="ARBA" id="ARBA00001947"/>
    </source>
</evidence>
<keyword evidence="8" id="KW-1185">Reference proteome</keyword>
<dbReference type="SUPFAM" id="SSF53213">
    <property type="entry name" value="LigB-like"/>
    <property type="match status" value="1"/>
</dbReference>
<gene>
    <name evidence="7" type="ORF">K431DRAFT_341067</name>
</gene>
<keyword evidence="4" id="KW-0862">Zinc</keyword>
<dbReference type="AlphaFoldDB" id="A0A9P4UJG4"/>
<name>A0A9P4UJG4_9PEZI</name>
<comment type="similarity">
    <text evidence="2">Belongs to the DODA-type extradiol aromatic ring-opening dioxygenase family.</text>
</comment>
<evidence type="ECO:0000256" key="3">
    <source>
        <dbReference type="ARBA" id="ARBA00022723"/>
    </source>
</evidence>
<feature type="domain" description="Extradiol ring-cleavage dioxygenase class III enzyme subunit B" evidence="6">
    <location>
        <begin position="56"/>
        <end position="139"/>
    </location>
</feature>
<dbReference type="OrthoDB" id="7396853at2759"/>
<dbReference type="GO" id="GO:0008198">
    <property type="term" value="F:ferrous iron binding"/>
    <property type="evidence" value="ECO:0007669"/>
    <property type="project" value="InterPro"/>
</dbReference>
<evidence type="ECO:0000256" key="5">
    <source>
        <dbReference type="ARBA" id="ARBA00023002"/>
    </source>
</evidence>
<dbReference type="CDD" id="cd07363">
    <property type="entry name" value="45_DOPA_Dioxygenase"/>
    <property type="match status" value="1"/>
</dbReference>
<dbReference type="InterPro" id="IPR004183">
    <property type="entry name" value="Xdiol_dOase_suB"/>
</dbReference>
<dbReference type="PANTHER" id="PTHR30096">
    <property type="entry name" value="4,5-DOPA DIOXYGENASE EXTRADIOL-LIKE PROTEIN"/>
    <property type="match status" value="1"/>
</dbReference>
<evidence type="ECO:0000313" key="7">
    <source>
        <dbReference type="EMBL" id="KAF2717927.1"/>
    </source>
</evidence>
<dbReference type="PANTHER" id="PTHR30096:SF0">
    <property type="entry name" value="4,5-DOPA DIOXYGENASE EXTRADIOL-LIKE PROTEIN"/>
    <property type="match status" value="1"/>
</dbReference>
<evidence type="ECO:0000256" key="2">
    <source>
        <dbReference type="ARBA" id="ARBA00007581"/>
    </source>
</evidence>
<dbReference type="GO" id="GO:0016702">
    <property type="term" value="F:oxidoreductase activity, acting on single donors with incorporation of molecular oxygen, incorporation of two atoms of oxygen"/>
    <property type="evidence" value="ECO:0007669"/>
    <property type="project" value="UniProtKB-ARBA"/>
</dbReference>
<dbReference type="InterPro" id="IPR014436">
    <property type="entry name" value="Extradiol_dOase_DODA"/>
</dbReference>
<comment type="caution">
    <text evidence="7">The sequence shown here is derived from an EMBL/GenBank/DDBJ whole genome shotgun (WGS) entry which is preliminary data.</text>
</comment>
<accession>A0A9P4UJG4</accession>
<feature type="domain" description="Extradiol ring-cleavage dioxygenase class III enzyme subunit B" evidence="6">
    <location>
        <begin position="156"/>
        <end position="273"/>
    </location>
</feature>
<sequence>MPYILLLVSSSPHMIDQVGTTTQIPQVTINMSDPSETNATVRPPVYFLSIGGPNFMENKQHPAFVQLGTVGREITEKVKPKTVVVFSAHWQGGTDKIKINVAEQTDIIYDFCGFPPHYYKYKYPNKGSPELAEKIIQNVWVGFMAAFDPKTDPLNVPLVQVSLYGNEDTDRHYLMGQALESLRDEGILIIGAGMAVHNLFDYRATRGSSQVMPYTSSFDVALREAATVSPKKRQATISALMKRHDAQKAHPTLEHVLPLYVAAGAAGLDSGEEISTFLEGSLSWAQYQFGKVATV</sequence>
<dbReference type="Pfam" id="PF02900">
    <property type="entry name" value="LigB"/>
    <property type="match status" value="2"/>
</dbReference>
<dbReference type="EMBL" id="MU003834">
    <property type="protein sequence ID" value="KAF2717927.1"/>
    <property type="molecule type" value="Genomic_DNA"/>
</dbReference>
<dbReference type="PIRSF" id="PIRSF006157">
    <property type="entry name" value="Doxgns_DODA"/>
    <property type="match status" value="1"/>
</dbReference>
<comment type="cofactor">
    <cofactor evidence="1">
        <name>Zn(2+)</name>
        <dbReference type="ChEBI" id="CHEBI:29105"/>
    </cofactor>
</comment>
<evidence type="ECO:0000259" key="6">
    <source>
        <dbReference type="Pfam" id="PF02900"/>
    </source>
</evidence>
<dbReference type="Gene3D" id="3.40.830.10">
    <property type="entry name" value="LigB-like"/>
    <property type="match status" value="1"/>
</dbReference>
<reference evidence="7" key="1">
    <citation type="journal article" date="2020" name="Stud. Mycol.">
        <title>101 Dothideomycetes genomes: a test case for predicting lifestyles and emergence of pathogens.</title>
        <authorList>
            <person name="Haridas S."/>
            <person name="Albert R."/>
            <person name="Binder M."/>
            <person name="Bloem J."/>
            <person name="Labutti K."/>
            <person name="Salamov A."/>
            <person name="Andreopoulos B."/>
            <person name="Baker S."/>
            <person name="Barry K."/>
            <person name="Bills G."/>
            <person name="Bluhm B."/>
            <person name="Cannon C."/>
            <person name="Castanera R."/>
            <person name="Culley D."/>
            <person name="Daum C."/>
            <person name="Ezra D."/>
            <person name="Gonzalez J."/>
            <person name="Henrissat B."/>
            <person name="Kuo A."/>
            <person name="Liang C."/>
            <person name="Lipzen A."/>
            <person name="Lutzoni F."/>
            <person name="Magnuson J."/>
            <person name="Mondo S."/>
            <person name="Nolan M."/>
            <person name="Ohm R."/>
            <person name="Pangilinan J."/>
            <person name="Park H.-J."/>
            <person name="Ramirez L."/>
            <person name="Alfaro M."/>
            <person name="Sun H."/>
            <person name="Tritt A."/>
            <person name="Yoshinaga Y."/>
            <person name="Zwiers L.-H."/>
            <person name="Turgeon B."/>
            <person name="Goodwin S."/>
            <person name="Spatafora J."/>
            <person name="Crous P."/>
            <person name="Grigoriev I."/>
        </authorList>
    </citation>
    <scope>NUCLEOTIDE SEQUENCE</scope>
    <source>
        <strain evidence="7">CBS 116435</strain>
    </source>
</reference>
<dbReference type="GO" id="GO:0008270">
    <property type="term" value="F:zinc ion binding"/>
    <property type="evidence" value="ECO:0007669"/>
    <property type="project" value="InterPro"/>
</dbReference>